<dbReference type="GO" id="GO:0005975">
    <property type="term" value="P:carbohydrate metabolic process"/>
    <property type="evidence" value="ECO:0007669"/>
    <property type="project" value="InterPro"/>
</dbReference>
<evidence type="ECO:0000256" key="2">
    <source>
        <dbReference type="ARBA" id="ARBA00022801"/>
    </source>
</evidence>
<protein>
    <submittedName>
        <fullName evidence="4">Polygalacturonase</fullName>
    </submittedName>
</protein>
<dbReference type="PANTHER" id="PTHR31339:SF9">
    <property type="entry name" value="PLASMIN AND FIBRONECTIN-BINDING PROTEIN A"/>
    <property type="match status" value="1"/>
</dbReference>
<keyword evidence="2" id="KW-0378">Hydrolase</keyword>
<dbReference type="GO" id="GO:0004650">
    <property type="term" value="F:polygalacturonase activity"/>
    <property type="evidence" value="ECO:0007669"/>
    <property type="project" value="InterPro"/>
</dbReference>
<comment type="caution">
    <text evidence="4">The sequence shown here is derived from an EMBL/GenBank/DDBJ whole genome shotgun (WGS) entry which is preliminary data.</text>
</comment>
<dbReference type="SUPFAM" id="SSF51126">
    <property type="entry name" value="Pectin lyase-like"/>
    <property type="match status" value="1"/>
</dbReference>
<accession>K1S503</accession>
<proteinExistence type="inferred from homology"/>
<dbReference type="InterPro" id="IPR000743">
    <property type="entry name" value="Glyco_hydro_28"/>
</dbReference>
<feature type="non-terminal residue" evidence="4">
    <location>
        <position position="111"/>
    </location>
</feature>
<dbReference type="InterPro" id="IPR051801">
    <property type="entry name" value="GH28_Enzymes"/>
</dbReference>
<gene>
    <name evidence="4" type="ORF">LEA_15169</name>
</gene>
<comment type="similarity">
    <text evidence="1">Belongs to the glycosyl hydrolase 28 family.</text>
</comment>
<name>K1S503_9ZZZZ</name>
<evidence type="ECO:0000256" key="1">
    <source>
        <dbReference type="ARBA" id="ARBA00008834"/>
    </source>
</evidence>
<evidence type="ECO:0000313" key="4">
    <source>
        <dbReference type="EMBL" id="EKC55782.1"/>
    </source>
</evidence>
<dbReference type="Gene3D" id="2.160.20.10">
    <property type="entry name" value="Single-stranded right-handed beta-helix, Pectin lyase-like"/>
    <property type="match status" value="1"/>
</dbReference>
<dbReference type="InterPro" id="IPR012334">
    <property type="entry name" value="Pectin_lyas_fold"/>
</dbReference>
<dbReference type="Pfam" id="PF00295">
    <property type="entry name" value="Glyco_hydro_28"/>
    <property type="match status" value="1"/>
</dbReference>
<dbReference type="InterPro" id="IPR006626">
    <property type="entry name" value="PbH1"/>
</dbReference>
<dbReference type="PANTHER" id="PTHR31339">
    <property type="entry name" value="PECTIN LYASE-RELATED"/>
    <property type="match status" value="1"/>
</dbReference>
<reference evidence="4" key="1">
    <citation type="journal article" date="2013" name="Environ. Microbiol.">
        <title>Microbiota from the distal guts of lean and obese adolescents exhibit partial functional redundancy besides clear differences in community structure.</title>
        <authorList>
            <person name="Ferrer M."/>
            <person name="Ruiz A."/>
            <person name="Lanza F."/>
            <person name="Haange S.B."/>
            <person name="Oberbach A."/>
            <person name="Till H."/>
            <person name="Bargiela R."/>
            <person name="Campoy C."/>
            <person name="Segura M.T."/>
            <person name="Richter M."/>
            <person name="von Bergen M."/>
            <person name="Seifert J."/>
            <person name="Suarez A."/>
        </authorList>
    </citation>
    <scope>NUCLEOTIDE SEQUENCE</scope>
</reference>
<keyword evidence="3" id="KW-0326">Glycosidase</keyword>
<evidence type="ECO:0000256" key="3">
    <source>
        <dbReference type="ARBA" id="ARBA00023295"/>
    </source>
</evidence>
<organism evidence="4">
    <name type="scientific">human gut metagenome</name>
    <dbReference type="NCBI Taxonomy" id="408170"/>
    <lineage>
        <taxon>unclassified sequences</taxon>
        <taxon>metagenomes</taxon>
        <taxon>organismal metagenomes</taxon>
    </lineage>
</organism>
<dbReference type="SMART" id="SM00710">
    <property type="entry name" value="PbH1"/>
    <property type="match status" value="4"/>
</dbReference>
<dbReference type="AlphaFoldDB" id="K1S503"/>
<sequence>MVGCQDVLIDGIRILNNLKMVNCDGIDPDHCRNVRINNCHIESADDCIVFKTTEKNAYLGPCENIVVSNCTLTSTSAAIKFGTESVSDFRNITVTNCVISRTNRGISLMLR</sequence>
<dbReference type="EMBL" id="AJWY01010353">
    <property type="protein sequence ID" value="EKC55782.1"/>
    <property type="molecule type" value="Genomic_DNA"/>
</dbReference>
<dbReference type="InterPro" id="IPR011050">
    <property type="entry name" value="Pectin_lyase_fold/virulence"/>
</dbReference>